<dbReference type="InterPro" id="IPR045093">
    <property type="entry name" value="Cullin"/>
</dbReference>
<dbReference type="PROSITE" id="PS01256">
    <property type="entry name" value="CULLIN_1"/>
    <property type="match status" value="1"/>
</dbReference>
<dbReference type="GO" id="GO:0016874">
    <property type="term" value="F:ligase activity"/>
    <property type="evidence" value="ECO:0007669"/>
    <property type="project" value="UniProtKB-KW"/>
</dbReference>
<dbReference type="Gene3D" id="1.10.10.10">
    <property type="entry name" value="Winged helix-like DNA-binding domain superfamily/Winged helix DNA-binding domain"/>
    <property type="match status" value="1"/>
</dbReference>
<keyword evidence="3" id="KW-0832">Ubl conjugation</keyword>
<comment type="caution">
    <text evidence="7">The sequence shown here is derived from an EMBL/GenBank/DDBJ whole genome shotgun (WGS) entry which is preliminary data.</text>
</comment>
<dbReference type="Pfam" id="PF26557">
    <property type="entry name" value="Cullin_AB"/>
    <property type="match status" value="1"/>
</dbReference>
<gene>
    <name evidence="7" type="primary">CDC53_1</name>
    <name evidence="7" type="ORF">H4R26_003439</name>
</gene>
<evidence type="ECO:0000256" key="3">
    <source>
        <dbReference type="ARBA" id="ARBA00022843"/>
    </source>
</evidence>
<dbReference type="Pfam" id="PF00888">
    <property type="entry name" value="Cullin"/>
    <property type="match status" value="1"/>
</dbReference>
<reference evidence="7" key="1">
    <citation type="submission" date="2022-07" db="EMBL/GenBank/DDBJ databases">
        <title>Phylogenomic reconstructions and comparative analyses of Kickxellomycotina fungi.</title>
        <authorList>
            <person name="Reynolds N.K."/>
            <person name="Stajich J.E."/>
            <person name="Barry K."/>
            <person name="Grigoriev I.V."/>
            <person name="Crous P."/>
            <person name="Smith M.E."/>
        </authorList>
    </citation>
    <scope>NUCLEOTIDE SEQUENCE</scope>
    <source>
        <strain evidence="7">IMI 214461</strain>
    </source>
</reference>
<keyword evidence="8" id="KW-1185">Reference proteome</keyword>
<dbReference type="Proteomes" id="UP001150907">
    <property type="component" value="Unassembled WGS sequence"/>
</dbReference>
<evidence type="ECO:0000256" key="1">
    <source>
        <dbReference type="ARBA" id="ARBA00006019"/>
    </source>
</evidence>
<dbReference type="InterPro" id="IPR001373">
    <property type="entry name" value="Cullin_N"/>
</dbReference>
<dbReference type="InterPro" id="IPR059120">
    <property type="entry name" value="Cullin-like_AB"/>
</dbReference>
<dbReference type="Gene3D" id="1.20.1310.10">
    <property type="entry name" value="Cullin Repeats"/>
    <property type="match status" value="4"/>
</dbReference>
<dbReference type="GO" id="GO:0031461">
    <property type="term" value="C:cullin-RING ubiquitin ligase complex"/>
    <property type="evidence" value="ECO:0007669"/>
    <property type="project" value="InterPro"/>
</dbReference>
<dbReference type="SUPFAM" id="SSF74788">
    <property type="entry name" value="Cullin repeat-like"/>
    <property type="match status" value="1"/>
</dbReference>
<evidence type="ECO:0000313" key="8">
    <source>
        <dbReference type="Proteomes" id="UP001150907"/>
    </source>
</evidence>
<dbReference type="FunFam" id="1.10.10.10:FF:000014">
    <property type="entry name" value="Cullin 1"/>
    <property type="match status" value="1"/>
</dbReference>
<dbReference type="OrthoDB" id="27073at2759"/>
<dbReference type="EMBL" id="JANBQF010000272">
    <property type="protein sequence ID" value="KAJ2002763.1"/>
    <property type="molecule type" value="Genomic_DNA"/>
</dbReference>
<dbReference type="InterPro" id="IPR016158">
    <property type="entry name" value="Cullin_homology"/>
</dbReference>
<dbReference type="Pfam" id="PF10557">
    <property type="entry name" value="Cullin_Nedd8"/>
    <property type="match status" value="1"/>
</dbReference>
<protein>
    <submittedName>
        <fullName evidence="7">Ubiquitin ligase (Cullin) of SCF</fullName>
    </submittedName>
</protein>
<keyword evidence="7" id="KW-0436">Ligase</keyword>
<dbReference type="GO" id="GO:0006511">
    <property type="term" value="P:ubiquitin-dependent protein catabolic process"/>
    <property type="evidence" value="ECO:0007669"/>
    <property type="project" value="InterPro"/>
</dbReference>
<dbReference type="SMART" id="SM00182">
    <property type="entry name" value="CULLIN"/>
    <property type="match status" value="1"/>
</dbReference>
<dbReference type="PANTHER" id="PTHR11932">
    <property type="entry name" value="CULLIN"/>
    <property type="match status" value="1"/>
</dbReference>
<dbReference type="InterPro" id="IPR019559">
    <property type="entry name" value="Cullin_neddylation_domain"/>
</dbReference>
<accession>A0A9W8BCP8</accession>
<evidence type="ECO:0000256" key="2">
    <source>
        <dbReference type="ARBA" id="ARBA00022499"/>
    </source>
</evidence>
<dbReference type="FunFam" id="1.20.1310.10:FF:000002">
    <property type="entry name" value="cullin-3 isoform X1"/>
    <property type="match status" value="1"/>
</dbReference>
<evidence type="ECO:0000313" key="7">
    <source>
        <dbReference type="EMBL" id="KAJ2002763.1"/>
    </source>
</evidence>
<feature type="domain" description="Cullin family profile" evidence="6">
    <location>
        <begin position="430"/>
        <end position="687"/>
    </location>
</feature>
<dbReference type="SUPFAM" id="SSF46785">
    <property type="entry name" value="Winged helix' DNA-binding domain"/>
    <property type="match status" value="1"/>
</dbReference>
<sequence>MSHNAALDAAAGDGGEEIWARLSVGLLYILEKLDQGLDAAKYMELYSCVYNYCTTLRSPISGSSYYAAADTTSNVHGVIFGRRLYLLLNAFVVENMEKVAERSGSFGGDDLLAFYNREWVRFGDAARMIHHIFGYLNRHWIQREQDDGNSVSNVNTLMYHQWRDSFFMQVRGKLLESVFNLMTRVRDGQVVDLTMVKSVADSFVSLGSDEVGTTAKKMDVYNTYFLAPFVKATVKYYAAESERLLQDGTIIDYIVRVAERFKEEDERAELYLHETSLSEFKHALTMTLIGKQKTSLQAEFKPMLVAHEKGNLRRLYQLLRRLDDKDGLEPLRAIFSDHVRQAGLDAVAQINAAAAAPAGDDAAAAAAGGSGGGMTNEARMFVLALLSVHDKYSELLRESFMDDPGFSKALDHACSDFVNVNAICPANENKASMLLATYCDMLLKKGSASVRKAGAEGASEDDNLEEQLSQAICVFRYIKGTDVFQKFYSRFLARRLVFEQSVSTHGEETMISKLKEVSGVDFTIRLTRMFNDMTVSKDMTEEFKEYARTNNEQIPYDFDMKVLHTVSWPLSAPDIKLEVPAALGKMCDMYSRYYEAKHPKHKLNWLWPYCKAEIKIFFPNATGPAAKSGYMFQVTTYQLVILLLFNAESGPGTGYDSAAGPTLTFAQIVAATGLGDEIVKSELEVFCKARMLNSSGANSSVVDTKGSYTLNADFKSKRLRINLAGTKKPEQKREVKETMKAVDEDRLFTIQAAIVRIMKSRKHLGHRQLIEETINQIKPFQAQVSSIKQTIDQLIDKSYLERDSNDRNAYNYLA</sequence>
<dbReference type="InterPro" id="IPR016159">
    <property type="entry name" value="Cullin_repeat-like_dom_sf"/>
</dbReference>
<comment type="similarity">
    <text evidence="1 4 5">Belongs to the cullin family.</text>
</comment>
<dbReference type="SUPFAM" id="SSF75632">
    <property type="entry name" value="Cullin homology domain"/>
    <property type="match status" value="1"/>
</dbReference>
<dbReference type="AlphaFoldDB" id="A0A9W8BCP8"/>
<organism evidence="7 8">
    <name type="scientific">Coemansia thaxteri</name>
    <dbReference type="NCBI Taxonomy" id="2663907"/>
    <lineage>
        <taxon>Eukaryota</taxon>
        <taxon>Fungi</taxon>
        <taxon>Fungi incertae sedis</taxon>
        <taxon>Zoopagomycota</taxon>
        <taxon>Kickxellomycotina</taxon>
        <taxon>Kickxellomycetes</taxon>
        <taxon>Kickxellales</taxon>
        <taxon>Kickxellaceae</taxon>
        <taxon>Coemansia</taxon>
    </lineage>
</organism>
<dbReference type="InterPro" id="IPR036317">
    <property type="entry name" value="Cullin_homology_sf"/>
</dbReference>
<dbReference type="SMART" id="SM00884">
    <property type="entry name" value="Cullin_Nedd8"/>
    <property type="match status" value="1"/>
</dbReference>
<dbReference type="Gene3D" id="3.30.230.130">
    <property type="entry name" value="Cullin, Chain C, Domain 2"/>
    <property type="match status" value="1"/>
</dbReference>
<dbReference type="InterPro" id="IPR016157">
    <property type="entry name" value="Cullin_CS"/>
</dbReference>
<dbReference type="InterPro" id="IPR036390">
    <property type="entry name" value="WH_DNA-bd_sf"/>
</dbReference>
<evidence type="ECO:0000259" key="6">
    <source>
        <dbReference type="PROSITE" id="PS50069"/>
    </source>
</evidence>
<name>A0A9W8BCP8_9FUNG</name>
<dbReference type="PROSITE" id="PS50069">
    <property type="entry name" value="CULLIN_2"/>
    <property type="match status" value="1"/>
</dbReference>
<dbReference type="GO" id="GO:0031625">
    <property type="term" value="F:ubiquitin protein ligase binding"/>
    <property type="evidence" value="ECO:0007669"/>
    <property type="project" value="InterPro"/>
</dbReference>
<proteinExistence type="inferred from homology"/>
<dbReference type="InterPro" id="IPR036388">
    <property type="entry name" value="WH-like_DNA-bd_sf"/>
</dbReference>
<keyword evidence="2" id="KW-1017">Isopeptide bond</keyword>
<evidence type="ECO:0000256" key="4">
    <source>
        <dbReference type="PROSITE-ProRule" id="PRU00330"/>
    </source>
</evidence>
<dbReference type="FunFam" id="1.20.1310.10:FF:000001">
    <property type="entry name" value="Cullin 3"/>
    <property type="match status" value="1"/>
</dbReference>
<evidence type="ECO:0000256" key="5">
    <source>
        <dbReference type="RuleBase" id="RU003829"/>
    </source>
</evidence>